<dbReference type="eggNOG" id="KOG1471">
    <property type="taxonomic scope" value="Eukaryota"/>
</dbReference>
<dbReference type="OrthoDB" id="75724at2759"/>
<organism evidence="3 4">
    <name type="scientific">Paramecium tetraurelia</name>
    <dbReference type="NCBI Taxonomy" id="5888"/>
    <lineage>
        <taxon>Eukaryota</taxon>
        <taxon>Sar</taxon>
        <taxon>Alveolata</taxon>
        <taxon>Ciliophora</taxon>
        <taxon>Intramacronucleata</taxon>
        <taxon>Oligohymenophorea</taxon>
        <taxon>Peniculida</taxon>
        <taxon>Parameciidae</taxon>
        <taxon>Paramecium</taxon>
    </lineage>
</organism>
<dbReference type="OMA" id="MWIINDS"/>
<accession>A0BFR4</accession>
<dbReference type="PROSITE" id="PS50191">
    <property type="entry name" value="CRAL_TRIO"/>
    <property type="match status" value="1"/>
</dbReference>
<dbReference type="RefSeq" id="XP_001424779.1">
    <property type="nucleotide sequence ID" value="XM_001424742.1"/>
</dbReference>
<feature type="compositionally biased region" description="Basic and acidic residues" evidence="1">
    <location>
        <begin position="401"/>
        <end position="419"/>
    </location>
</feature>
<proteinExistence type="predicted"/>
<name>A0BFR4_PARTE</name>
<dbReference type="PANTHER" id="PTHR46818:SF1">
    <property type="entry name" value="CHROMOSOME UNDETERMINED SCAFFOLD_125, WHOLE GENOME SHOTGUN SEQUENCE"/>
    <property type="match status" value="1"/>
</dbReference>
<dbReference type="GeneID" id="5010563"/>
<keyword evidence="4" id="KW-1185">Reference proteome</keyword>
<feature type="region of interest" description="Disordered" evidence="1">
    <location>
        <begin position="339"/>
        <end position="476"/>
    </location>
</feature>
<dbReference type="InterPro" id="IPR036865">
    <property type="entry name" value="CRAL-TRIO_dom_sf"/>
</dbReference>
<reference evidence="3 4" key="1">
    <citation type="journal article" date="2006" name="Nature">
        <title>Global trends of whole-genome duplications revealed by the ciliate Paramecium tetraurelia.</title>
        <authorList>
            <consortium name="Genoscope"/>
            <person name="Aury J.-M."/>
            <person name="Jaillon O."/>
            <person name="Duret L."/>
            <person name="Noel B."/>
            <person name="Jubin C."/>
            <person name="Porcel B.M."/>
            <person name="Segurens B."/>
            <person name="Daubin V."/>
            <person name="Anthouard V."/>
            <person name="Aiach N."/>
            <person name="Arnaiz O."/>
            <person name="Billaut A."/>
            <person name="Beisson J."/>
            <person name="Blanc I."/>
            <person name="Bouhouche K."/>
            <person name="Camara F."/>
            <person name="Duharcourt S."/>
            <person name="Guigo R."/>
            <person name="Gogendeau D."/>
            <person name="Katinka M."/>
            <person name="Keller A.-M."/>
            <person name="Kissmehl R."/>
            <person name="Klotz C."/>
            <person name="Koll F."/>
            <person name="Le Moue A."/>
            <person name="Lepere C."/>
            <person name="Malinsky S."/>
            <person name="Nowacki M."/>
            <person name="Nowak J.K."/>
            <person name="Plattner H."/>
            <person name="Poulain J."/>
            <person name="Ruiz F."/>
            <person name="Serrano V."/>
            <person name="Zagulski M."/>
            <person name="Dessen P."/>
            <person name="Betermier M."/>
            <person name="Weissenbach J."/>
            <person name="Scarpelli C."/>
            <person name="Schachter V."/>
            <person name="Sperling L."/>
            <person name="Meyer E."/>
            <person name="Cohen J."/>
            <person name="Wincker P."/>
        </authorList>
    </citation>
    <scope>NUCLEOTIDE SEQUENCE [LARGE SCALE GENOMIC DNA]</scope>
    <source>
        <strain evidence="3 4">Stock d4-2</strain>
    </source>
</reference>
<evidence type="ECO:0000256" key="1">
    <source>
        <dbReference type="SAM" id="MobiDB-lite"/>
    </source>
</evidence>
<protein>
    <recommendedName>
        <fullName evidence="2">CRAL-TRIO domain-containing protein</fullName>
    </recommendedName>
</protein>
<dbReference type="STRING" id="5888.A0BFR4"/>
<dbReference type="SMART" id="SM00516">
    <property type="entry name" value="SEC14"/>
    <property type="match status" value="1"/>
</dbReference>
<feature type="compositionally biased region" description="Low complexity" evidence="1">
    <location>
        <begin position="363"/>
        <end position="400"/>
    </location>
</feature>
<dbReference type="AlphaFoldDB" id="A0BFR4"/>
<dbReference type="Pfam" id="PF00650">
    <property type="entry name" value="CRAL_TRIO"/>
    <property type="match status" value="1"/>
</dbReference>
<dbReference type="Proteomes" id="UP000000600">
    <property type="component" value="Unassembled WGS sequence"/>
</dbReference>
<feature type="compositionally biased region" description="Basic and acidic residues" evidence="1">
    <location>
        <begin position="350"/>
        <end position="362"/>
    </location>
</feature>
<feature type="compositionally biased region" description="Basic and acidic residues" evidence="1">
    <location>
        <begin position="428"/>
        <end position="439"/>
    </location>
</feature>
<dbReference type="InterPro" id="IPR001251">
    <property type="entry name" value="CRAL-TRIO_dom"/>
</dbReference>
<feature type="domain" description="CRAL-TRIO" evidence="2">
    <location>
        <begin position="121"/>
        <end position="270"/>
    </location>
</feature>
<dbReference type="PANTHER" id="PTHR46818">
    <property type="entry name" value="DOMAIN-CONTAINING PROTEIN, PUTATIVE-RELATED"/>
    <property type="match status" value="1"/>
</dbReference>
<dbReference type="SUPFAM" id="SSF52087">
    <property type="entry name" value="CRAL/TRIO domain"/>
    <property type="match status" value="1"/>
</dbReference>
<dbReference type="InParanoid" id="A0BFR4"/>
<gene>
    <name evidence="3" type="ORF">GSPATT00028416001</name>
</gene>
<evidence type="ECO:0000259" key="2">
    <source>
        <dbReference type="PROSITE" id="PS50191"/>
    </source>
</evidence>
<evidence type="ECO:0000313" key="3">
    <source>
        <dbReference type="EMBL" id="CAK57381.1"/>
    </source>
</evidence>
<dbReference type="EMBL" id="CT867991">
    <property type="protein sequence ID" value="CAK57381.1"/>
    <property type="molecule type" value="Genomic_DNA"/>
</dbReference>
<evidence type="ECO:0000313" key="4">
    <source>
        <dbReference type="Proteomes" id="UP000000600"/>
    </source>
</evidence>
<dbReference type="Gene3D" id="3.40.525.10">
    <property type="entry name" value="CRAL-TRIO lipid binding domain"/>
    <property type="match status" value="1"/>
</dbReference>
<sequence length="511" mass="59784">MSIDYSYLAPPLGAHSVQHTDYYIKHHEREKGARKIYDCVSYDTFEQEKIRELKQEIQKQNIQLPSDWKESDYLKIGYSGRFKMKEVIKKLQLHLSWRANPIYHQINPATEKFLKEGICYIFGRDKQYRPIVILNAHMIDLKKYDKETIIQALSFQMGIIKKHMFIPGKVENWIFLLESNGLGVFGLPTKALQVVIDTMSTNFGGCLEKMFILNPSSGLNFLWKTISGFLDPETAEKINFLQKKDFMKLQQIIDPNQLEQKYGGTQPNQNTFWPPYNLDLTDGRTVPKQKQQIDQFIPLKNEEEKQVLKNADPYDNVENNVNDFFETQKQLYNFEQQKKSAEFGQGPQIEQKDQEQPQKQELNDQDQQQVNDQIHQQSPAKENQQQQEIDQNNNEQNVQQTEHEKKREGDNEEQHHQQQEQEGNISKQEPEQEVQKSAELHQQQQQNHQEQTQKVEVDVNNKNQQEEENQVVSNASATKIIQPEEVQAQNVEMTQIDPVANQACCKGCEIF</sequence>
<dbReference type="CDD" id="cd00170">
    <property type="entry name" value="SEC14"/>
    <property type="match status" value="1"/>
</dbReference>
<dbReference type="KEGG" id="ptm:GSPATT00028416001"/>
<dbReference type="HOGENOM" id="CLU_568004_0_0_1"/>